<feature type="domain" description="HTH lysR-type" evidence="5">
    <location>
        <begin position="2"/>
        <end position="58"/>
    </location>
</feature>
<gene>
    <name evidence="6" type="ORF">FSC09_09710</name>
</gene>
<evidence type="ECO:0000313" key="6">
    <source>
        <dbReference type="EMBL" id="QIC71647.1"/>
    </source>
</evidence>
<dbReference type="Gene3D" id="3.40.190.290">
    <property type="match status" value="1"/>
</dbReference>
<dbReference type="SUPFAM" id="SSF53850">
    <property type="entry name" value="Periplasmic binding protein-like II"/>
    <property type="match status" value="1"/>
</dbReference>
<dbReference type="InterPro" id="IPR017685">
    <property type="entry name" value="ArgP"/>
</dbReference>
<dbReference type="RefSeq" id="WP_163145971.1">
    <property type="nucleotide sequence ID" value="NZ_CP044455.1"/>
</dbReference>
<evidence type="ECO:0000313" key="7">
    <source>
        <dbReference type="Proteomes" id="UP000503440"/>
    </source>
</evidence>
<dbReference type="PROSITE" id="PS50931">
    <property type="entry name" value="HTH_LYSR"/>
    <property type="match status" value="1"/>
</dbReference>
<dbReference type="PANTHER" id="PTHR30579">
    <property type="entry name" value="TRANSCRIPTIONAL REGULATOR"/>
    <property type="match status" value="1"/>
</dbReference>
<dbReference type="Gene3D" id="1.10.10.10">
    <property type="entry name" value="Winged helix-like DNA-binding domain superfamily/Winged helix DNA-binding domain"/>
    <property type="match status" value="1"/>
</dbReference>
<keyword evidence="2" id="KW-0805">Transcription regulation</keyword>
<comment type="similarity">
    <text evidence="1">Belongs to the LysR transcriptional regulatory family.</text>
</comment>
<keyword evidence="3" id="KW-0238">DNA-binding</keyword>
<dbReference type="GO" id="GO:0003700">
    <property type="term" value="F:DNA-binding transcription factor activity"/>
    <property type="evidence" value="ECO:0007669"/>
    <property type="project" value="InterPro"/>
</dbReference>
<dbReference type="InterPro" id="IPR036390">
    <property type="entry name" value="WH_DNA-bd_sf"/>
</dbReference>
<dbReference type="NCBIfam" id="NF002964">
    <property type="entry name" value="PRK03635.1"/>
    <property type="match status" value="1"/>
</dbReference>
<dbReference type="GO" id="GO:0003677">
    <property type="term" value="F:DNA binding"/>
    <property type="evidence" value="ECO:0007669"/>
    <property type="project" value="UniProtKB-KW"/>
</dbReference>
<name>A0A6C0Y5V6_9GAMM</name>
<dbReference type="Proteomes" id="UP000503440">
    <property type="component" value="Chromosome"/>
</dbReference>
<dbReference type="InterPro" id="IPR005119">
    <property type="entry name" value="LysR_subst-bd"/>
</dbReference>
<protein>
    <submittedName>
        <fullName evidence="6">LysR family transcriptional regulator ArgP</fullName>
    </submittedName>
</protein>
<dbReference type="NCBIfam" id="NF009888">
    <property type="entry name" value="PRK13348.1"/>
    <property type="match status" value="1"/>
</dbReference>
<dbReference type="InterPro" id="IPR000847">
    <property type="entry name" value="LysR_HTH_N"/>
</dbReference>
<evidence type="ECO:0000256" key="1">
    <source>
        <dbReference type="ARBA" id="ARBA00009437"/>
    </source>
</evidence>
<keyword evidence="4" id="KW-0804">Transcription</keyword>
<organism evidence="6 7">
    <name type="scientific">Acinetobacter indicus</name>
    <dbReference type="NCBI Taxonomy" id="756892"/>
    <lineage>
        <taxon>Bacteria</taxon>
        <taxon>Pseudomonadati</taxon>
        <taxon>Pseudomonadota</taxon>
        <taxon>Gammaproteobacteria</taxon>
        <taxon>Moraxellales</taxon>
        <taxon>Moraxellaceae</taxon>
        <taxon>Acinetobacter</taxon>
    </lineage>
</organism>
<dbReference type="SUPFAM" id="SSF46785">
    <property type="entry name" value="Winged helix' DNA-binding domain"/>
    <property type="match status" value="1"/>
</dbReference>
<dbReference type="Pfam" id="PF03466">
    <property type="entry name" value="LysR_substrate"/>
    <property type="match status" value="1"/>
</dbReference>
<dbReference type="PANTHER" id="PTHR30579:SF2">
    <property type="entry name" value="HTH-TYPE TRANSCRIPTIONAL REGULATOR ARGP"/>
    <property type="match status" value="1"/>
</dbReference>
<dbReference type="InterPro" id="IPR050176">
    <property type="entry name" value="LTTR"/>
</dbReference>
<evidence type="ECO:0000259" key="5">
    <source>
        <dbReference type="PROSITE" id="PS50931"/>
    </source>
</evidence>
<dbReference type="Pfam" id="PF00126">
    <property type="entry name" value="HTH_1"/>
    <property type="match status" value="1"/>
</dbReference>
<dbReference type="InterPro" id="IPR036388">
    <property type="entry name" value="WH-like_DNA-bd_sf"/>
</dbReference>
<evidence type="ECO:0000256" key="2">
    <source>
        <dbReference type="ARBA" id="ARBA00023015"/>
    </source>
</evidence>
<dbReference type="NCBIfam" id="TIGR03298">
    <property type="entry name" value="argP"/>
    <property type="match status" value="1"/>
</dbReference>
<evidence type="ECO:0000256" key="3">
    <source>
        <dbReference type="ARBA" id="ARBA00023125"/>
    </source>
</evidence>
<dbReference type="EMBL" id="CP044455">
    <property type="protein sequence ID" value="QIC71647.1"/>
    <property type="molecule type" value="Genomic_DNA"/>
</dbReference>
<accession>A0A6C0Y5V6</accession>
<sequence length="300" mass="34160">MLNSKQCEAFLAVAETGSFELAAERLYVTASAITLRVQNLEKDLGQMLILRERPCRTTQAGQALLQYLQHRRLLEQNLRQELTGYHPHSNFYQVHIASNADSLATWLLSALQDTLIQDKIVLKLQLEDQSQTHHLLETGQVNACISTQAQAIAGCVAEYLGSMTYRMVASPIFVQRWFKQGMHRDSLRVAPAVIYNHKDRMHSDQLEQQYGLTESSYPYHQIPDSTAFADAIFKGIGYGMLPEVQIADRLKDGQLIEILPEAKTEVALYWHHWKQQSVAIEKLGQALKQQARHWMNLTDS</sequence>
<evidence type="ECO:0000256" key="4">
    <source>
        <dbReference type="ARBA" id="ARBA00023163"/>
    </source>
</evidence>
<dbReference type="AlphaFoldDB" id="A0A6C0Y5V6"/>
<proteinExistence type="inferred from homology"/>
<reference evidence="6 7" key="1">
    <citation type="submission" date="2019-09" db="EMBL/GenBank/DDBJ databases">
        <title>Non-baumannii Acinetobacter spp. carrying blaNDM-1 isolated in China.</title>
        <authorList>
            <person name="Cui C."/>
            <person name="Chen C."/>
            <person name="Sun J."/>
            <person name="Liu Y."/>
        </authorList>
    </citation>
    <scope>NUCLEOTIDE SEQUENCE [LARGE SCALE GENOMIC DNA]</scope>
    <source>
        <strain evidence="6 7">B18</strain>
    </source>
</reference>